<dbReference type="InParanoid" id="A0A0C2WFK8"/>
<organism evidence="1 2">
    <name type="scientific">Amanita muscaria (strain Koide BX008)</name>
    <dbReference type="NCBI Taxonomy" id="946122"/>
    <lineage>
        <taxon>Eukaryota</taxon>
        <taxon>Fungi</taxon>
        <taxon>Dikarya</taxon>
        <taxon>Basidiomycota</taxon>
        <taxon>Agaricomycotina</taxon>
        <taxon>Agaricomycetes</taxon>
        <taxon>Agaricomycetidae</taxon>
        <taxon>Agaricales</taxon>
        <taxon>Pluteineae</taxon>
        <taxon>Amanitaceae</taxon>
        <taxon>Amanita</taxon>
    </lineage>
</organism>
<reference evidence="1 2" key="1">
    <citation type="submission" date="2014-04" db="EMBL/GenBank/DDBJ databases">
        <title>Evolutionary Origins and Diversification of the Mycorrhizal Mutualists.</title>
        <authorList>
            <consortium name="DOE Joint Genome Institute"/>
            <consortium name="Mycorrhizal Genomics Consortium"/>
            <person name="Kohler A."/>
            <person name="Kuo A."/>
            <person name="Nagy L.G."/>
            <person name="Floudas D."/>
            <person name="Copeland A."/>
            <person name="Barry K.W."/>
            <person name="Cichocki N."/>
            <person name="Veneault-Fourrey C."/>
            <person name="LaButti K."/>
            <person name="Lindquist E.A."/>
            <person name="Lipzen A."/>
            <person name="Lundell T."/>
            <person name="Morin E."/>
            <person name="Murat C."/>
            <person name="Riley R."/>
            <person name="Ohm R."/>
            <person name="Sun H."/>
            <person name="Tunlid A."/>
            <person name="Henrissat B."/>
            <person name="Grigoriev I.V."/>
            <person name="Hibbett D.S."/>
            <person name="Martin F."/>
        </authorList>
    </citation>
    <scope>NUCLEOTIDE SEQUENCE [LARGE SCALE GENOMIC DNA]</scope>
    <source>
        <strain evidence="1 2">Koide BX008</strain>
    </source>
</reference>
<dbReference type="Proteomes" id="UP000054549">
    <property type="component" value="Unassembled WGS sequence"/>
</dbReference>
<name>A0A0C2WFK8_AMAMK</name>
<sequence>MRANLVGGNRDSRHILHNAFGLALLHSYFKLYHSGRNVTQVILMSHIGIISNQTGKVTRSSALTPRVLV</sequence>
<keyword evidence="2" id="KW-1185">Reference proteome</keyword>
<proteinExistence type="predicted"/>
<dbReference type="HOGENOM" id="CLU_2775432_0_0_1"/>
<protein>
    <submittedName>
        <fullName evidence="1">Uncharacterized protein</fullName>
    </submittedName>
</protein>
<evidence type="ECO:0000313" key="2">
    <source>
        <dbReference type="Proteomes" id="UP000054549"/>
    </source>
</evidence>
<evidence type="ECO:0000313" key="1">
    <source>
        <dbReference type="EMBL" id="KIL55386.1"/>
    </source>
</evidence>
<gene>
    <name evidence="1" type="ORF">M378DRAFT_634372</name>
</gene>
<accession>A0A0C2WFK8</accession>
<dbReference type="AlphaFoldDB" id="A0A0C2WFK8"/>
<dbReference type="EMBL" id="KN818523">
    <property type="protein sequence ID" value="KIL55386.1"/>
    <property type="molecule type" value="Genomic_DNA"/>
</dbReference>